<dbReference type="Gene3D" id="3.40.50.300">
    <property type="entry name" value="P-loop containing nucleotide triphosphate hydrolases"/>
    <property type="match status" value="1"/>
</dbReference>
<organism evidence="2 3">
    <name type="scientific">Segatella copri</name>
    <dbReference type="NCBI Taxonomy" id="165179"/>
    <lineage>
        <taxon>Bacteria</taxon>
        <taxon>Pseudomonadati</taxon>
        <taxon>Bacteroidota</taxon>
        <taxon>Bacteroidia</taxon>
        <taxon>Bacteroidales</taxon>
        <taxon>Prevotellaceae</taxon>
        <taxon>Segatella</taxon>
    </lineage>
</organism>
<accession>A0A6I2U509</accession>
<evidence type="ECO:0000313" key="2">
    <source>
        <dbReference type="EMBL" id="MST78889.1"/>
    </source>
</evidence>
<dbReference type="Pfam" id="PF01695">
    <property type="entry name" value="IstB_IS21"/>
    <property type="match status" value="1"/>
</dbReference>
<dbReference type="AlphaFoldDB" id="A0A6I2U509"/>
<gene>
    <name evidence="2" type="ORF">FYJ72_14880</name>
</gene>
<evidence type="ECO:0000259" key="1">
    <source>
        <dbReference type="Pfam" id="PF01695"/>
    </source>
</evidence>
<evidence type="ECO:0000313" key="3">
    <source>
        <dbReference type="Proteomes" id="UP000450161"/>
    </source>
</evidence>
<dbReference type="EMBL" id="VUNF01000075">
    <property type="protein sequence ID" value="MST78889.1"/>
    <property type="molecule type" value="Genomic_DNA"/>
</dbReference>
<dbReference type="SUPFAM" id="SSF52540">
    <property type="entry name" value="P-loop containing nucleoside triphosphate hydrolases"/>
    <property type="match status" value="1"/>
</dbReference>
<dbReference type="Proteomes" id="UP000450161">
    <property type="component" value="Unassembled WGS sequence"/>
</dbReference>
<reference evidence="2 3" key="1">
    <citation type="submission" date="2019-08" db="EMBL/GenBank/DDBJ databases">
        <title>In-depth cultivation of the pig gut microbiome towards novel bacterial diversity and tailored functional studies.</title>
        <authorList>
            <person name="Wylensek D."/>
            <person name="Hitch T.C.A."/>
            <person name="Clavel T."/>
        </authorList>
    </citation>
    <scope>NUCLEOTIDE SEQUENCE [LARGE SCALE GENOMIC DNA]</scope>
    <source>
        <strain evidence="2 3">LKV-178-WT-2C</strain>
    </source>
</reference>
<dbReference type="GO" id="GO:0005524">
    <property type="term" value="F:ATP binding"/>
    <property type="evidence" value="ECO:0007669"/>
    <property type="project" value="UniProtKB-KW"/>
</dbReference>
<sequence length="130" mass="14609">MNLQETIIQLNELKLRGMSSSFEAMTSLPVQNRPSLEVAISKMVDAEVQDRRDRKTAMYLKISKLRYTALLEDVICGTDRNFTKDDLAAIADCAFIRRHENLLIQGKCGCGKSFLACALGRQACMLGYRT</sequence>
<name>A0A6I2U509_9BACT</name>
<keyword evidence="2" id="KW-0067">ATP-binding</keyword>
<keyword evidence="2" id="KW-0547">Nucleotide-binding</keyword>
<feature type="non-terminal residue" evidence="2">
    <location>
        <position position="130"/>
    </location>
</feature>
<protein>
    <submittedName>
        <fullName evidence="2">ATP-binding protein</fullName>
    </submittedName>
</protein>
<dbReference type="InterPro" id="IPR027417">
    <property type="entry name" value="P-loop_NTPase"/>
</dbReference>
<proteinExistence type="predicted"/>
<dbReference type="RefSeq" id="WP_195838493.1">
    <property type="nucleotide sequence ID" value="NZ_VUNF01000075.1"/>
</dbReference>
<feature type="domain" description="IstB-like ATP-binding" evidence="1">
    <location>
        <begin position="9"/>
        <end position="129"/>
    </location>
</feature>
<dbReference type="InterPro" id="IPR002611">
    <property type="entry name" value="IstB_ATP-bd"/>
</dbReference>
<comment type="caution">
    <text evidence="2">The sequence shown here is derived from an EMBL/GenBank/DDBJ whole genome shotgun (WGS) entry which is preliminary data.</text>
</comment>